<dbReference type="PROSITE" id="PS50949">
    <property type="entry name" value="HTH_GNTR"/>
    <property type="match status" value="1"/>
</dbReference>
<dbReference type="RefSeq" id="WP_328857410.1">
    <property type="nucleotide sequence ID" value="NZ_CP108021.1"/>
</dbReference>
<keyword evidence="2" id="KW-0238">DNA-binding</keyword>
<evidence type="ECO:0000256" key="3">
    <source>
        <dbReference type="ARBA" id="ARBA00023163"/>
    </source>
</evidence>
<evidence type="ECO:0000256" key="2">
    <source>
        <dbReference type="ARBA" id="ARBA00023125"/>
    </source>
</evidence>
<evidence type="ECO:0000259" key="4">
    <source>
        <dbReference type="PROSITE" id="PS50949"/>
    </source>
</evidence>
<dbReference type="EMBL" id="CP108021">
    <property type="protein sequence ID" value="WUM19985.1"/>
    <property type="molecule type" value="Genomic_DNA"/>
</dbReference>
<organism evidence="5 6">
    <name type="scientific">Williamsia herbipolensis</name>
    <dbReference type="NCBI Taxonomy" id="1603258"/>
    <lineage>
        <taxon>Bacteria</taxon>
        <taxon>Bacillati</taxon>
        <taxon>Actinomycetota</taxon>
        <taxon>Actinomycetes</taxon>
        <taxon>Mycobacteriales</taxon>
        <taxon>Nocardiaceae</taxon>
        <taxon>Williamsia</taxon>
    </lineage>
</organism>
<dbReference type="AlphaFoldDB" id="A0AAU4K1N0"/>
<dbReference type="Gene3D" id="1.10.10.10">
    <property type="entry name" value="Winged helix-like DNA-binding domain superfamily/Winged helix DNA-binding domain"/>
    <property type="match status" value="1"/>
</dbReference>
<dbReference type="CDD" id="cd07377">
    <property type="entry name" value="WHTH_GntR"/>
    <property type="match status" value="1"/>
</dbReference>
<keyword evidence="1" id="KW-0805">Transcription regulation</keyword>
<dbReference type="InterPro" id="IPR000524">
    <property type="entry name" value="Tscrpt_reg_HTH_GntR"/>
</dbReference>
<feature type="domain" description="HTH gntR-type" evidence="4">
    <location>
        <begin position="11"/>
        <end position="79"/>
    </location>
</feature>
<name>A0AAU4K1N0_9NOCA</name>
<dbReference type="GO" id="GO:0003677">
    <property type="term" value="F:DNA binding"/>
    <property type="evidence" value="ECO:0007669"/>
    <property type="project" value="UniProtKB-KW"/>
</dbReference>
<protein>
    <submittedName>
        <fullName evidence="5">GntR family transcriptional regulator</fullName>
    </submittedName>
</protein>
<dbReference type="InterPro" id="IPR036390">
    <property type="entry name" value="WH_DNA-bd_sf"/>
</dbReference>
<sequence length="119" mass="12745">MRITIDPGSAVAPYEQVRMRIIELVGSGDLLVGTRLPTVRALADQLSIAPNTVARAYRELESAGVIETRGRNGSFIRARSDSATQRAQRLTVSHVAALRALGVDDAAIASMLRTALDTD</sequence>
<evidence type="ECO:0000313" key="6">
    <source>
        <dbReference type="Proteomes" id="UP001432128"/>
    </source>
</evidence>
<dbReference type="PANTHER" id="PTHR38445:SF9">
    <property type="entry name" value="HTH-TYPE TRANSCRIPTIONAL REPRESSOR YTRA"/>
    <property type="match status" value="1"/>
</dbReference>
<accession>A0AAU4K1N0</accession>
<dbReference type="PANTHER" id="PTHR38445">
    <property type="entry name" value="HTH-TYPE TRANSCRIPTIONAL REPRESSOR YTRA"/>
    <property type="match status" value="1"/>
</dbReference>
<keyword evidence="3" id="KW-0804">Transcription</keyword>
<dbReference type="KEGG" id="whr:OG579_20210"/>
<evidence type="ECO:0000256" key="1">
    <source>
        <dbReference type="ARBA" id="ARBA00023015"/>
    </source>
</evidence>
<reference evidence="5 6" key="1">
    <citation type="submission" date="2022-10" db="EMBL/GenBank/DDBJ databases">
        <title>The complete genomes of actinobacterial strains from the NBC collection.</title>
        <authorList>
            <person name="Joergensen T.S."/>
            <person name="Alvarez Arevalo M."/>
            <person name="Sterndorff E.B."/>
            <person name="Faurdal D."/>
            <person name="Vuksanovic O."/>
            <person name="Mourched A.-S."/>
            <person name="Charusanti P."/>
            <person name="Shaw S."/>
            <person name="Blin K."/>
            <person name="Weber T."/>
        </authorList>
    </citation>
    <scope>NUCLEOTIDE SEQUENCE [LARGE SCALE GENOMIC DNA]</scope>
    <source>
        <strain evidence="5 6">NBC_00319</strain>
    </source>
</reference>
<dbReference type="SMART" id="SM00345">
    <property type="entry name" value="HTH_GNTR"/>
    <property type="match status" value="1"/>
</dbReference>
<dbReference type="InterPro" id="IPR036388">
    <property type="entry name" value="WH-like_DNA-bd_sf"/>
</dbReference>
<evidence type="ECO:0000313" key="5">
    <source>
        <dbReference type="EMBL" id="WUM19985.1"/>
    </source>
</evidence>
<proteinExistence type="predicted"/>
<keyword evidence="6" id="KW-1185">Reference proteome</keyword>
<gene>
    <name evidence="5" type="ORF">OG579_20210</name>
</gene>
<dbReference type="GO" id="GO:0003700">
    <property type="term" value="F:DNA-binding transcription factor activity"/>
    <property type="evidence" value="ECO:0007669"/>
    <property type="project" value="InterPro"/>
</dbReference>
<dbReference type="Pfam" id="PF00392">
    <property type="entry name" value="GntR"/>
    <property type="match status" value="1"/>
</dbReference>
<dbReference type="Proteomes" id="UP001432128">
    <property type="component" value="Chromosome"/>
</dbReference>
<dbReference type="SUPFAM" id="SSF46785">
    <property type="entry name" value="Winged helix' DNA-binding domain"/>
    <property type="match status" value="1"/>
</dbReference>